<feature type="signal peptide" evidence="10">
    <location>
        <begin position="1"/>
        <end position="20"/>
    </location>
</feature>
<gene>
    <name evidence="13" type="ORF">DYU11_24885</name>
</gene>
<evidence type="ECO:0000256" key="4">
    <source>
        <dbReference type="ARBA" id="ARBA00022692"/>
    </source>
</evidence>
<keyword evidence="4 8" id="KW-0812">Transmembrane</keyword>
<evidence type="ECO:0000256" key="8">
    <source>
        <dbReference type="PROSITE-ProRule" id="PRU01360"/>
    </source>
</evidence>
<dbReference type="FunFam" id="2.170.130.10:FF:000008">
    <property type="entry name" value="SusC/RagA family TonB-linked outer membrane protein"/>
    <property type="match status" value="1"/>
</dbReference>
<feature type="chain" id="PRO_5019064874" evidence="10">
    <location>
        <begin position="21"/>
        <end position="1013"/>
    </location>
</feature>
<dbReference type="RefSeq" id="WP_119670447.1">
    <property type="nucleotide sequence ID" value="NZ_QXED01000008.1"/>
</dbReference>
<keyword evidence="10" id="KW-0732">Signal</keyword>
<dbReference type="Proteomes" id="UP000283523">
    <property type="component" value="Unassembled WGS sequence"/>
</dbReference>
<keyword evidence="6 8" id="KW-0472">Membrane</keyword>
<evidence type="ECO:0000259" key="11">
    <source>
        <dbReference type="Pfam" id="PF00593"/>
    </source>
</evidence>
<evidence type="ECO:0000256" key="6">
    <source>
        <dbReference type="ARBA" id="ARBA00023136"/>
    </source>
</evidence>
<dbReference type="PROSITE" id="PS52016">
    <property type="entry name" value="TONB_DEPENDENT_REC_3"/>
    <property type="match status" value="1"/>
</dbReference>
<evidence type="ECO:0000256" key="9">
    <source>
        <dbReference type="RuleBase" id="RU003357"/>
    </source>
</evidence>
<keyword evidence="2 8" id="KW-0813">Transport</keyword>
<dbReference type="OrthoDB" id="9768177at2"/>
<accession>A0A418M150</accession>
<dbReference type="InterPro" id="IPR039426">
    <property type="entry name" value="TonB-dep_rcpt-like"/>
</dbReference>
<evidence type="ECO:0000256" key="10">
    <source>
        <dbReference type="SAM" id="SignalP"/>
    </source>
</evidence>
<dbReference type="Pfam" id="PF00593">
    <property type="entry name" value="TonB_dep_Rec_b-barrel"/>
    <property type="match status" value="1"/>
</dbReference>
<keyword evidence="7 8" id="KW-0998">Cell outer membrane</keyword>
<evidence type="ECO:0000256" key="7">
    <source>
        <dbReference type="ARBA" id="ARBA00023237"/>
    </source>
</evidence>
<comment type="caution">
    <text evidence="13">The sequence shown here is derived from an EMBL/GenBank/DDBJ whole genome shotgun (WGS) entry which is preliminary data.</text>
</comment>
<dbReference type="SUPFAM" id="SSF49464">
    <property type="entry name" value="Carboxypeptidase regulatory domain-like"/>
    <property type="match status" value="1"/>
</dbReference>
<dbReference type="InterPro" id="IPR023996">
    <property type="entry name" value="TonB-dep_OMP_SusC/RagA"/>
</dbReference>
<keyword evidence="13" id="KW-0675">Receptor</keyword>
<protein>
    <submittedName>
        <fullName evidence="13">TonB-dependent receptor</fullName>
    </submittedName>
</protein>
<dbReference type="Gene3D" id="2.40.170.20">
    <property type="entry name" value="TonB-dependent receptor, beta-barrel domain"/>
    <property type="match status" value="1"/>
</dbReference>
<organism evidence="13 14">
    <name type="scientific">Fibrisoma montanum</name>
    <dbReference type="NCBI Taxonomy" id="2305895"/>
    <lineage>
        <taxon>Bacteria</taxon>
        <taxon>Pseudomonadati</taxon>
        <taxon>Bacteroidota</taxon>
        <taxon>Cytophagia</taxon>
        <taxon>Cytophagales</taxon>
        <taxon>Spirosomataceae</taxon>
        <taxon>Fibrisoma</taxon>
    </lineage>
</organism>
<evidence type="ECO:0000256" key="1">
    <source>
        <dbReference type="ARBA" id="ARBA00004571"/>
    </source>
</evidence>
<dbReference type="NCBIfam" id="TIGR04057">
    <property type="entry name" value="SusC_RagA_signa"/>
    <property type="match status" value="1"/>
</dbReference>
<dbReference type="InterPro" id="IPR023997">
    <property type="entry name" value="TonB-dep_OMP_SusC/RagA_CS"/>
</dbReference>
<evidence type="ECO:0000256" key="2">
    <source>
        <dbReference type="ARBA" id="ARBA00022448"/>
    </source>
</evidence>
<evidence type="ECO:0000313" key="13">
    <source>
        <dbReference type="EMBL" id="RIV19344.1"/>
    </source>
</evidence>
<sequence length="1013" mass="110725">MKRFLLFVVWLGAFALPALAQERRVAGKVTLAEDGNPLPGVSVVVKGTTRGTQTDSEGNYSLTVPANVGTLVFSFVGTTSQEIPVGNQSTINVQLGSDTRSINEVVVVGYGSESKRNLTGNIAKVSGREIENLPVTSVEQAIQGRAAGVQITSLNGKVGQGLQIRVRGSSSVSASNQPLFVVDGIPITTGAPGDPNATAALTNPIADINFNDIESIDILKDASASAIYGSRASNGVVLITTKKGRQGKTQFELNAYGGFSSPTRKREFLNTQEYVQFFEEARANSVALGLTNITQAQLQNFFTANAAGDRANWEQGRINTNWQDQAYQDAPIQQYDLSARGGDARTRFYVSGSYLDQSGILINNRFRRLSGRFNLDHSATDKLTLGVNMNVARTVNNQLANDNSFTTPMQIVALPPISPVFDPTTNRLNDQTYYYNSLLDRDFASYETTSYRVIGNVFAEYRILPGLSFRSEWGADILNKNEEQYYGRETLLGNPNGVGINNFAQIVNYTTNNFFTFGRTFAERHDVDATVGMSYQESSTNFTQVQGRDFPSNAYKQIVAAARINAGLSTETAFSFLSYFARLNYRFNNRYILGLVGRVDGSSRFGVNNRYGIFPSASVGWILTEESFMKNIPVISNLKLRASYGLTGNAEIGNFGSRALYDGTAGYAGVPGQAPSQIANPDLSWEKTLQTDIGLEFGLLDNRLTGEIDYYTKNTRDLLLNVNVPGTTGFSTQLRNVGQLENKGFEFVLNTQNVRGAFQWSTNINVARNTNKITNLDGQIIQGGYINQAQEGSPIGVFFGREYAGVDPQNGDALYYRNTANADGSLDRSTTNNPNQAERVVIGNPNPSFIGGVTNTLSYKGLELSFLFQGQFGNQIYNAAGQYMSANGNFFDNQTRDQLRRWQRPGDITDVPQARLVGGNGTVESSRYLQDGDYVRLKTATLGYTLPKSLTNRAKLNRVRVYVTGQNLLTFTNYTGWDPEVNTDAAAGNIGLGNDFYSAPQPRTITAGINIGF</sequence>
<dbReference type="InterPro" id="IPR036942">
    <property type="entry name" value="Beta-barrel_TonB_sf"/>
</dbReference>
<evidence type="ECO:0000256" key="5">
    <source>
        <dbReference type="ARBA" id="ARBA00023077"/>
    </source>
</evidence>
<dbReference type="EMBL" id="QXED01000008">
    <property type="protein sequence ID" value="RIV19344.1"/>
    <property type="molecule type" value="Genomic_DNA"/>
</dbReference>
<keyword evidence="14" id="KW-1185">Reference proteome</keyword>
<comment type="similarity">
    <text evidence="8 9">Belongs to the TonB-dependent receptor family.</text>
</comment>
<dbReference type="InterPro" id="IPR012910">
    <property type="entry name" value="Plug_dom"/>
</dbReference>
<dbReference type="Gene3D" id="2.170.130.10">
    <property type="entry name" value="TonB-dependent receptor, plug domain"/>
    <property type="match status" value="1"/>
</dbReference>
<dbReference type="GO" id="GO:0009279">
    <property type="term" value="C:cell outer membrane"/>
    <property type="evidence" value="ECO:0007669"/>
    <property type="project" value="UniProtKB-SubCell"/>
</dbReference>
<feature type="domain" description="TonB-dependent receptor-like beta-barrel" evidence="11">
    <location>
        <begin position="429"/>
        <end position="968"/>
    </location>
</feature>
<keyword evidence="3 8" id="KW-1134">Transmembrane beta strand</keyword>
<feature type="domain" description="TonB-dependent receptor plug" evidence="12">
    <location>
        <begin position="115"/>
        <end position="236"/>
    </location>
</feature>
<dbReference type="InterPro" id="IPR037066">
    <property type="entry name" value="Plug_dom_sf"/>
</dbReference>
<keyword evidence="5 9" id="KW-0798">TonB box</keyword>
<evidence type="ECO:0000259" key="12">
    <source>
        <dbReference type="Pfam" id="PF07715"/>
    </source>
</evidence>
<dbReference type="Pfam" id="PF13715">
    <property type="entry name" value="CarbopepD_reg_2"/>
    <property type="match status" value="1"/>
</dbReference>
<dbReference type="Gene3D" id="2.60.40.1120">
    <property type="entry name" value="Carboxypeptidase-like, regulatory domain"/>
    <property type="match status" value="1"/>
</dbReference>
<dbReference type="SUPFAM" id="SSF56935">
    <property type="entry name" value="Porins"/>
    <property type="match status" value="1"/>
</dbReference>
<proteinExistence type="inferred from homology"/>
<evidence type="ECO:0000256" key="3">
    <source>
        <dbReference type="ARBA" id="ARBA00022452"/>
    </source>
</evidence>
<dbReference type="InterPro" id="IPR000531">
    <property type="entry name" value="Beta-barrel_TonB"/>
</dbReference>
<dbReference type="AlphaFoldDB" id="A0A418M150"/>
<name>A0A418M150_9BACT</name>
<dbReference type="NCBIfam" id="TIGR04056">
    <property type="entry name" value="OMP_RagA_SusC"/>
    <property type="match status" value="1"/>
</dbReference>
<reference evidence="13 14" key="1">
    <citation type="submission" date="2018-08" db="EMBL/GenBank/DDBJ databases">
        <title>Fibrisoma montanum sp. nov., isolated from Danxia mountain soil.</title>
        <authorList>
            <person name="Huang Y."/>
        </authorList>
    </citation>
    <scope>NUCLEOTIDE SEQUENCE [LARGE SCALE GENOMIC DNA]</scope>
    <source>
        <strain evidence="13 14">HYT19</strain>
    </source>
</reference>
<evidence type="ECO:0000313" key="14">
    <source>
        <dbReference type="Proteomes" id="UP000283523"/>
    </source>
</evidence>
<dbReference type="InterPro" id="IPR008969">
    <property type="entry name" value="CarboxyPept-like_regulatory"/>
</dbReference>
<dbReference type="Pfam" id="PF07715">
    <property type="entry name" value="Plug"/>
    <property type="match status" value="1"/>
</dbReference>
<comment type="subcellular location">
    <subcellularLocation>
        <location evidence="1 8">Cell outer membrane</location>
        <topology evidence="1 8">Multi-pass membrane protein</topology>
    </subcellularLocation>
</comment>